<organism evidence="2 3">
    <name type="scientific">candidate division TA06 bacterium B3_TA06</name>
    <dbReference type="NCBI Taxonomy" id="2012487"/>
    <lineage>
        <taxon>Bacteria</taxon>
        <taxon>Bacteria division TA06</taxon>
    </lineage>
</organism>
<comment type="caution">
    <text evidence="2">The sequence shown here is derived from an EMBL/GenBank/DDBJ whole genome shotgun (WGS) entry which is preliminary data.</text>
</comment>
<dbReference type="EMBL" id="NJBO01000007">
    <property type="protein sequence ID" value="TKJ42947.1"/>
    <property type="molecule type" value="Genomic_DNA"/>
</dbReference>
<evidence type="ECO:0000313" key="2">
    <source>
        <dbReference type="EMBL" id="TKJ42947.1"/>
    </source>
</evidence>
<name>A0A532V7K8_UNCT6</name>
<evidence type="ECO:0000256" key="1">
    <source>
        <dbReference type="SAM" id="Phobius"/>
    </source>
</evidence>
<evidence type="ECO:0000313" key="3">
    <source>
        <dbReference type="Proteomes" id="UP000317778"/>
    </source>
</evidence>
<protein>
    <submittedName>
        <fullName evidence="2">Uncharacterized protein</fullName>
    </submittedName>
</protein>
<feature type="transmembrane region" description="Helical" evidence="1">
    <location>
        <begin position="161"/>
        <end position="182"/>
    </location>
</feature>
<proteinExistence type="predicted"/>
<dbReference type="Proteomes" id="UP000317778">
    <property type="component" value="Unassembled WGS sequence"/>
</dbReference>
<keyword evidence="1" id="KW-1133">Transmembrane helix</keyword>
<keyword evidence="1" id="KW-0472">Membrane</keyword>
<feature type="transmembrane region" description="Helical" evidence="1">
    <location>
        <begin position="132"/>
        <end position="155"/>
    </location>
</feature>
<accession>A0A532V7K8</accession>
<dbReference type="AlphaFoldDB" id="A0A532V7K8"/>
<feature type="transmembrane region" description="Helical" evidence="1">
    <location>
        <begin position="12"/>
        <end position="35"/>
    </location>
</feature>
<keyword evidence="1" id="KW-0812">Transmembrane</keyword>
<sequence>MVDAEVLLQAYHYLSSAIAQAFAALIALTAMFYIYRRGVLRSRIKSTVESMIPFIDLIDNESKSILTPGKLTDHLKLLYGKEVVEFAKKQLDDPKVAKRRLRESRDFWGKRLKAKVNYYEDLITYSRGLSRYIYPSILLSALTMGFGIISLLAGPLISRDLWRWVVMLGESSFALLALGYTLKAVIKMVSKPEESKEKLKEE</sequence>
<gene>
    <name evidence="2" type="ORF">CEE36_05525</name>
</gene>
<reference evidence="2 3" key="1">
    <citation type="submission" date="2017-06" db="EMBL/GenBank/DDBJ databases">
        <title>Novel microbial phyla capable of carbon fixation and sulfur reduction in deep-sea sediments.</title>
        <authorList>
            <person name="Huang J."/>
            <person name="Baker B."/>
            <person name="Wang Y."/>
        </authorList>
    </citation>
    <scope>NUCLEOTIDE SEQUENCE [LARGE SCALE GENOMIC DNA]</scope>
    <source>
        <strain evidence="2">B3_TA06</strain>
    </source>
</reference>